<keyword evidence="1" id="KW-0472">Membrane</keyword>
<dbReference type="Proteomes" id="UP000824209">
    <property type="component" value="Unassembled WGS sequence"/>
</dbReference>
<sequence>MNYLIQSLGIGSVLEQILNSGIKPEVKDVVNKFVFPLLSAVLLVVLIIQIVRTYRDWKEHGEIRYEVPLIIGVCLAISIAAPLFMWDIIGW</sequence>
<dbReference type="AlphaFoldDB" id="A0A9D2M2Q3"/>
<keyword evidence="1" id="KW-1133">Transmembrane helix</keyword>
<accession>A0A9D2M2Q3</accession>
<organism evidence="2 3">
    <name type="scientific">Candidatus Ruthenibacterium avium</name>
    <dbReference type="NCBI Taxonomy" id="2838751"/>
    <lineage>
        <taxon>Bacteria</taxon>
        <taxon>Bacillati</taxon>
        <taxon>Bacillota</taxon>
        <taxon>Clostridia</taxon>
        <taxon>Eubacteriales</taxon>
        <taxon>Oscillospiraceae</taxon>
        <taxon>Ruthenibacterium</taxon>
    </lineage>
</organism>
<protein>
    <submittedName>
        <fullName evidence="2">DUF3852 family protein</fullName>
    </submittedName>
</protein>
<evidence type="ECO:0000313" key="2">
    <source>
        <dbReference type="EMBL" id="HJB40346.1"/>
    </source>
</evidence>
<evidence type="ECO:0000256" key="1">
    <source>
        <dbReference type="SAM" id="Phobius"/>
    </source>
</evidence>
<gene>
    <name evidence="2" type="ORF">H9943_08125</name>
</gene>
<keyword evidence="1" id="KW-0812">Transmembrane</keyword>
<feature type="transmembrane region" description="Helical" evidence="1">
    <location>
        <begin position="33"/>
        <end position="51"/>
    </location>
</feature>
<dbReference type="InterPro" id="IPR024330">
    <property type="entry name" value="DUF3852"/>
</dbReference>
<evidence type="ECO:0000313" key="3">
    <source>
        <dbReference type="Proteomes" id="UP000824209"/>
    </source>
</evidence>
<proteinExistence type="predicted"/>
<reference evidence="2" key="1">
    <citation type="journal article" date="2021" name="PeerJ">
        <title>Extensive microbial diversity within the chicken gut microbiome revealed by metagenomics and culture.</title>
        <authorList>
            <person name="Gilroy R."/>
            <person name="Ravi A."/>
            <person name="Getino M."/>
            <person name="Pursley I."/>
            <person name="Horton D.L."/>
            <person name="Alikhan N.F."/>
            <person name="Baker D."/>
            <person name="Gharbi K."/>
            <person name="Hall N."/>
            <person name="Watson M."/>
            <person name="Adriaenssens E.M."/>
            <person name="Foster-Nyarko E."/>
            <person name="Jarju S."/>
            <person name="Secka A."/>
            <person name="Antonio M."/>
            <person name="Oren A."/>
            <person name="Chaudhuri R.R."/>
            <person name="La Ragione R."/>
            <person name="Hildebrand F."/>
            <person name="Pallen M.J."/>
        </authorList>
    </citation>
    <scope>NUCLEOTIDE SEQUENCE</scope>
    <source>
        <strain evidence="2">ChiBcec8-14828</strain>
    </source>
</reference>
<name>A0A9D2M2Q3_9FIRM</name>
<dbReference type="EMBL" id="DWYA01000067">
    <property type="protein sequence ID" value="HJB40346.1"/>
    <property type="molecule type" value="Genomic_DNA"/>
</dbReference>
<reference evidence="2" key="2">
    <citation type="submission" date="2021-04" db="EMBL/GenBank/DDBJ databases">
        <authorList>
            <person name="Gilroy R."/>
        </authorList>
    </citation>
    <scope>NUCLEOTIDE SEQUENCE</scope>
    <source>
        <strain evidence="2">ChiBcec8-14828</strain>
    </source>
</reference>
<dbReference type="Pfam" id="PF12963">
    <property type="entry name" value="DUF3852"/>
    <property type="match status" value="1"/>
</dbReference>
<comment type="caution">
    <text evidence="2">The sequence shown here is derived from an EMBL/GenBank/DDBJ whole genome shotgun (WGS) entry which is preliminary data.</text>
</comment>
<feature type="transmembrane region" description="Helical" evidence="1">
    <location>
        <begin position="63"/>
        <end position="86"/>
    </location>
</feature>